<protein>
    <recommendedName>
        <fullName evidence="3">Redoxin domain-containing protein</fullName>
    </recommendedName>
</protein>
<keyword evidence="2" id="KW-1185">Reference proteome</keyword>
<dbReference type="Gene3D" id="3.40.30.10">
    <property type="entry name" value="Glutaredoxin"/>
    <property type="match status" value="1"/>
</dbReference>
<reference evidence="1 2" key="1">
    <citation type="journal article" date="2018" name="Int. J. Syst. Evol. Microbiol.">
        <title>Zhouia spongiae sp. nov., isolated from a marine sponge.</title>
        <authorList>
            <person name="Zhuang L."/>
            <person name="Lin B."/>
            <person name="Qin F."/>
            <person name="Luo L."/>
        </authorList>
    </citation>
    <scope>NUCLEOTIDE SEQUENCE [LARGE SCALE GENOMIC DNA]</scope>
    <source>
        <strain evidence="1 2">HN-Y44</strain>
    </source>
</reference>
<dbReference type="RefSeq" id="WP_242937651.1">
    <property type="nucleotide sequence ID" value="NZ_CP094326.1"/>
</dbReference>
<accession>A0ABY3YNI5</accession>
<dbReference type="InterPro" id="IPR036249">
    <property type="entry name" value="Thioredoxin-like_sf"/>
</dbReference>
<dbReference type="SUPFAM" id="SSF52833">
    <property type="entry name" value="Thioredoxin-like"/>
    <property type="match status" value="1"/>
</dbReference>
<proteinExistence type="predicted"/>
<organism evidence="1 2">
    <name type="scientific">Zhouia spongiae</name>
    <dbReference type="NCBI Taxonomy" id="2202721"/>
    <lineage>
        <taxon>Bacteria</taxon>
        <taxon>Pseudomonadati</taxon>
        <taxon>Bacteroidota</taxon>
        <taxon>Flavobacteriia</taxon>
        <taxon>Flavobacteriales</taxon>
        <taxon>Flavobacteriaceae</taxon>
        <taxon>Zhouia</taxon>
    </lineage>
</organism>
<evidence type="ECO:0000313" key="2">
    <source>
        <dbReference type="Proteomes" id="UP000829476"/>
    </source>
</evidence>
<evidence type="ECO:0008006" key="3">
    <source>
        <dbReference type="Google" id="ProtNLM"/>
    </source>
</evidence>
<evidence type="ECO:0000313" key="1">
    <source>
        <dbReference type="EMBL" id="UNY99251.1"/>
    </source>
</evidence>
<dbReference type="EMBL" id="CP094326">
    <property type="protein sequence ID" value="UNY99251.1"/>
    <property type="molecule type" value="Genomic_DNA"/>
</dbReference>
<sequence>MKKFIVLAVLFILPIVVYLFFASGVNNFAKLPELTENINDVQDFETLSGGKVTFGGKITILSFFGDDAGHKKTSALNLNEKIYKRFNGFEDFQLVAVFPKDSESDAGKLKSELSFLTDTSNWNFVFGDKNQIHSLFNSLKTNFKLDPDLSTPYVFIIDKNLKLRGRDDDEDALGGMLYGYNTTSVAEINNKMIDDIKVVLAEYRMALKSNDKEGADKRDSYLKKVDKR</sequence>
<dbReference type="Proteomes" id="UP000829476">
    <property type="component" value="Chromosome"/>
</dbReference>
<name>A0ABY3YNI5_9FLAO</name>
<gene>
    <name evidence="1" type="ORF">MQE36_02635</name>
</gene>